<organism evidence="2 3">
    <name type="scientific">Microbacterium murale</name>
    <dbReference type="NCBI Taxonomy" id="1081040"/>
    <lineage>
        <taxon>Bacteria</taxon>
        <taxon>Bacillati</taxon>
        <taxon>Actinomycetota</taxon>
        <taxon>Actinomycetes</taxon>
        <taxon>Micrococcales</taxon>
        <taxon>Microbacteriaceae</taxon>
        <taxon>Microbacterium</taxon>
    </lineage>
</organism>
<accession>A0ABU0P521</accession>
<protein>
    <submittedName>
        <fullName evidence="2">Uncharacterized protein</fullName>
    </submittedName>
</protein>
<comment type="caution">
    <text evidence="2">The sequence shown here is derived from an EMBL/GenBank/DDBJ whole genome shotgun (WGS) entry which is preliminary data.</text>
</comment>
<evidence type="ECO:0000313" key="3">
    <source>
        <dbReference type="Proteomes" id="UP001239085"/>
    </source>
</evidence>
<evidence type="ECO:0000256" key="1">
    <source>
        <dbReference type="SAM" id="MobiDB-lite"/>
    </source>
</evidence>
<name>A0ABU0P521_9MICO</name>
<feature type="region of interest" description="Disordered" evidence="1">
    <location>
        <begin position="134"/>
        <end position="155"/>
    </location>
</feature>
<keyword evidence="3" id="KW-1185">Reference proteome</keyword>
<dbReference type="EMBL" id="JAUSXK010000001">
    <property type="protein sequence ID" value="MDQ0642042.1"/>
    <property type="molecule type" value="Genomic_DNA"/>
</dbReference>
<evidence type="ECO:0000313" key="2">
    <source>
        <dbReference type="EMBL" id="MDQ0642042.1"/>
    </source>
</evidence>
<proteinExistence type="predicted"/>
<sequence length="155" mass="17333">MFGRRREMPVVGWRSLLAEVDNDPVVVPIIESLDIYGGMGRFYYLDELGDAPQLVSPNDSWQSIEQAVLTDPAVATLYQQAMNDVGDNDAWETFIRALHERSRCANETVRWGEIGGTFGFEVHPGREDRAVNDSFMVRPSSGPSASLARVRSQQD</sequence>
<dbReference type="Proteomes" id="UP001239085">
    <property type="component" value="Unassembled WGS sequence"/>
</dbReference>
<reference evidence="2 3" key="1">
    <citation type="submission" date="2023-07" db="EMBL/GenBank/DDBJ databases">
        <title>Comparative genomics of wheat-associated soil bacteria to identify genetic determinants of phenazine resistance.</title>
        <authorList>
            <person name="Mouncey N."/>
        </authorList>
    </citation>
    <scope>NUCLEOTIDE SEQUENCE [LARGE SCALE GENOMIC DNA]</scope>
    <source>
        <strain evidence="2 3">W2I7</strain>
    </source>
</reference>
<gene>
    <name evidence="2" type="ORF">QFZ46_000202</name>
</gene>